<feature type="transmembrane region" description="Helical" evidence="1">
    <location>
        <begin position="1031"/>
        <end position="1051"/>
    </location>
</feature>
<dbReference type="OrthoDB" id="294856at2759"/>
<keyword evidence="1" id="KW-1133">Transmembrane helix</keyword>
<dbReference type="OMA" id="KCEQQIS"/>
<feature type="transmembrane region" description="Helical" evidence="1">
    <location>
        <begin position="1591"/>
        <end position="1616"/>
    </location>
</feature>
<protein>
    <recommendedName>
        <fullName evidence="4">Transmembrane protein</fullName>
    </recommendedName>
</protein>
<evidence type="ECO:0000313" key="3">
    <source>
        <dbReference type="Proteomes" id="UP000683925"/>
    </source>
</evidence>
<keyword evidence="1" id="KW-0812">Transmembrane</keyword>
<organism evidence="2 3">
    <name type="scientific">Paramecium octaurelia</name>
    <dbReference type="NCBI Taxonomy" id="43137"/>
    <lineage>
        <taxon>Eukaryota</taxon>
        <taxon>Sar</taxon>
        <taxon>Alveolata</taxon>
        <taxon>Ciliophora</taxon>
        <taxon>Intramacronucleata</taxon>
        <taxon>Oligohymenophorea</taxon>
        <taxon>Peniculida</taxon>
        <taxon>Parameciidae</taxon>
        <taxon>Paramecium</taxon>
    </lineage>
</organism>
<feature type="transmembrane region" description="Helical" evidence="1">
    <location>
        <begin position="215"/>
        <end position="236"/>
    </location>
</feature>
<keyword evidence="1" id="KW-0472">Membrane</keyword>
<dbReference type="Proteomes" id="UP000683925">
    <property type="component" value="Unassembled WGS sequence"/>
</dbReference>
<keyword evidence="3" id="KW-1185">Reference proteome</keyword>
<reference evidence="2" key="1">
    <citation type="submission" date="2021-01" db="EMBL/GenBank/DDBJ databases">
        <authorList>
            <consortium name="Genoscope - CEA"/>
            <person name="William W."/>
        </authorList>
    </citation>
    <scope>NUCLEOTIDE SEQUENCE</scope>
</reference>
<dbReference type="PANTHER" id="PTHR31600">
    <property type="entry name" value="TINY MACROCYSTS PROTEIN B-RELATED"/>
    <property type="match status" value="1"/>
</dbReference>
<comment type="caution">
    <text evidence="2">The sequence shown here is derived from an EMBL/GenBank/DDBJ whole genome shotgun (WGS) entry which is preliminary data.</text>
</comment>
<feature type="transmembrane region" description="Helical" evidence="1">
    <location>
        <begin position="1229"/>
        <end position="1249"/>
    </location>
</feature>
<evidence type="ECO:0008006" key="4">
    <source>
        <dbReference type="Google" id="ProtNLM"/>
    </source>
</evidence>
<dbReference type="InterPro" id="IPR052994">
    <property type="entry name" value="Tiny_macrocysts_regulators"/>
</dbReference>
<name>A0A8S1TJA2_PAROT</name>
<evidence type="ECO:0000256" key="1">
    <source>
        <dbReference type="SAM" id="Phobius"/>
    </source>
</evidence>
<gene>
    <name evidence="2" type="ORF">POCTA_138.1.T0240353</name>
</gene>
<feature type="transmembrane region" description="Helical" evidence="1">
    <location>
        <begin position="280"/>
        <end position="297"/>
    </location>
</feature>
<dbReference type="EMBL" id="CAJJDP010000024">
    <property type="protein sequence ID" value="CAD8151212.1"/>
    <property type="molecule type" value="Genomic_DNA"/>
</dbReference>
<evidence type="ECO:0000313" key="2">
    <source>
        <dbReference type="EMBL" id="CAD8151212.1"/>
    </source>
</evidence>
<accession>A0A8S1TJA2</accession>
<feature type="transmembrane region" description="Helical" evidence="1">
    <location>
        <begin position="20"/>
        <end position="40"/>
    </location>
</feature>
<feature type="transmembrane region" description="Helical" evidence="1">
    <location>
        <begin position="248"/>
        <end position="268"/>
    </location>
</feature>
<feature type="transmembrane region" description="Helical" evidence="1">
    <location>
        <begin position="1344"/>
        <end position="1365"/>
    </location>
</feature>
<feature type="transmembrane region" description="Helical" evidence="1">
    <location>
        <begin position="153"/>
        <end position="175"/>
    </location>
</feature>
<feature type="transmembrane region" description="Helical" evidence="1">
    <location>
        <begin position="112"/>
        <end position="133"/>
    </location>
</feature>
<sequence>MLQGFCFVSMYQPNFTLNLKIQKVILLIYYCQILTLAFPIDGWDQWNYRDGALRMMKNLLNVILIFPLVIEAKSEALIQVLIVLFFLFNLFILSAIFWIVKFKNKLSFILTITYWYLVLVPKLFFIPQLFVFIGSMSFSQRALLYSNFQFHVFLPINILSILVLTYNCLFSIYFIRKMRLLKDNGLVQKFSQLCFLREMVVIAIIYLHFQNRIPIVNALQLILMNVFFLTLLLDALHFNIYHPQIQKFALILISGCIGLLLIVSINVISQNKLIPEEQLIVVQLIVATLFVLISVFYQNQKLVYQLQGDSQSHYQIQFVEWLFYTFIELNQKKKKQQNLFFYILFIQYHKKKCASCLKKILQYQKVNSKSIKYYVLNCVLQNALKLTYVSFGSDYELLEIYYVDYLNKIKKQPLSSYVELKGFVLKHQKISHHFKATISYLFKELEEIILNENDLAESDSHNYEKNYLDQILPQILQLIDKKIEIWSAQIRGLDTIYELEKLIFDYSKKVVICQDTLQKCLKIDVMKINEIQKVRSVLELRITSIFLLIILNDFYSSLKCEQQISEILQIENSLPNDVISNIDILHDNLCLVMVSMVKDRGQIKNTKKHQIANYFGLEVEELESINHINLFIPQYLVEIHTQFLQSYLETAQTSLFHQYQIVFSKLKNEFVQAQQIKLENNFCFFDDYIVTACLSKVKETSEFILFDESGKILSATQGFYTDIIKQAFQEELSAQTINQAYIFLFFTNIFSILESQIENINQSDFLQVELMTKITIYENLSKIIEYYYENKTSSLSLIANSLLKTASHIPILTNTKIQSNKKQKKQNLQTGRFYINTSVKLSDEIKLLCPKFSSQVFEFMQQYNKFKFVEYHAKIQLQYRTIGKKHLQRSYFIIEILDFKKNTGSINAVKQFNSRNVQNLEQIEKYQIKQQFVFEDQVESIQQIVDQENKNVNLYNQVSHLNDVSKFGSEKNFQQRNNFLKLQSYENDLGFLYKQENQSLSSQSSNTLRIQNLIIFKSFQFQPRMNKNLKILFFFTVISILILVSMITYNIQLIRFQLSEQIDSSYSLNAPLLFNRYFFQSYALSWTLLMNGLNIVNQSDFLINQTSFTLKHMERETFQNLSNMYPKFLEIENMGLLPNISLKLLQLQRQTVSYTEFITYIQNTLQYLFSFNQFSKEYKDKVLDLDYVNAVVTLRYNIKYVFDMNKELIESLEQMYQNKIQINNSNLKIVLIIEICILFIFQLIQLIFWRKFENQKQKMLILVGKFSEFKANEMILLHQNYKQIMQSTQIDQISWKTQNFTLLQPLNLLGEEKKVFKINISNKDRIKAKGMLNSRVTNTSYRNIKCIFSPFLLLFSFLIGGYFFYNFLMKNLQPQQELAINFIRFSSYFDTLITSALVIKTQPQVYPGIVSNKIYTQSQMNSYRDPLKQLFHMFIEVYEVYDENLTQIYEGILYSQDIDDSKKETLLGLYEKDICQIMNQEIPFCSFDQLGVKNFIEKYSQFYLQDNNRDYLKNGLAGITSSVSNFMKTNYDYEIETINYITDFNQLNKLYLTQEFTNILVEHFSSTTQSTEKVLNIILSNNEELMNQNKLTIIIFFGLIGSVILIIFIFFFVWLINLHSIRFIYLKLGLSLIPKEIMADQYTISSIKQFN</sequence>
<proteinExistence type="predicted"/>
<dbReference type="PANTHER" id="PTHR31600:SF2">
    <property type="entry name" value="GAMETE ENRICHED GENE 10 PROTEIN-RELATED"/>
    <property type="match status" value="1"/>
</dbReference>
<feature type="transmembrane region" description="Helical" evidence="1">
    <location>
        <begin position="76"/>
        <end position="100"/>
    </location>
</feature>